<feature type="domain" description="TMC" evidence="7">
    <location>
        <begin position="486"/>
        <end position="596"/>
    </location>
</feature>
<evidence type="ECO:0000256" key="4">
    <source>
        <dbReference type="ARBA" id="ARBA00022989"/>
    </source>
</evidence>
<comment type="subcellular location">
    <subcellularLocation>
        <location evidence="1 6">Membrane</location>
        <topology evidence="1 6">Multi-pass membrane protein</topology>
    </subcellularLocation>
</comment>
<evidence type="ECO:0000256" key="6">
    <source>
        <dbReference type="RuleBase" id="RU310713"/>
    </source>
</evidence>
<keyword evidence="9" id="KW-1185">Reference proteome</keyword>
<sequence length="764" mass="88853">MDQVTVYSADIDSDQNSISCTSLQPDQETNMSREVSSYLGEGGGRRRKCTTSKSEQHSSVWCSGNEISNLLSVFEEMQLSESRRPLRELPISLTEKRKVREKRKCDTGSLSNWGSWKQNRQKSLTRLKEEAIGVISWLELWRSSLSEIEGRYGTGIQSYFTFLRFLVFLNFSAFLLVGGFVLLPSIYINTMKLNLTTAEHLRNISSLAPECFKYNPYPQGLVRFYAYILDLFSGTGFMELSYMFYGYYKSDVYQDVNYKLPLAYLLTMFIYFLLCFCWIIGRIVNGFKQECMHEKNYSTRHSTKIFTLWDFCIKETIMATLKKQSIVNDLKIDLQEQTCRRRKAERSTEDRLFLYFIRFVLNLFIMILLTGAFYCIYQATTTSQQFQRRGSENKEMYFVIEFFMEYLPPIVISISNILLPFLFRIIVRYEEYPPNTEINLILIRSVFLRLTNLSMLVFSLWQHITCSDSESKQDCEACGHSIHYPCWETKIGQEMYKLMLFDFLSCIAVTFCVELPRKFIVEHAPFELTKMLKKQQFLIPENVLDIVDGQTIVWIGMFYSPLLPLLNIVKYFIIFYVKKHSLYNYCRPGKRLFRASSSKIFFQLVLLFGLATAIVPVSVNIATVHPSMSCGPFRHYESAWLIIPATVSTFPSEVQRFLEYTVSEPFILLVITILCMILTTLVSLVQINRSTITQLKKHLILTGKDKRYLVKKLSSRSQHLQHGPFRDSSSESDTLSRAGLEIFNNRTLSSSISVNSLFQENQHN</sequence>
<dbReference type="OrthoDB" id="1936208at2759"/>
<dbReference type="GO" id="GO:0005886">
    <property type="term" value="C:plasma membrane"/>
    <property type="evidence" value="ECO:0007669"/>
    <property type="project" value="InterPro"/>
</dbReference>
<evidence type="ECO:0000256" key="1">
    <source>
        <dbReference type="ARBA" id="ARBA00004141"/>
    </source>
</evidence>
<dbReference type="InterPro" id="IPR038900">
    <property type="entry name" value="TMC"/>
</dbReference>
<proteinExistence type="inferred from homology"/>
<dbReference type="STRING" id="137246.A0A401S168"/>
<gene>
    <name evidence="8" type="ORF">chiPu_0002490</name>
</gene>
<evidence type="ECO:0000256" key="2">
    <source>
        <dbReference type="ARBA" id="ARBA00006510"/>
    </source>
</evidence>
<dbReference type="InterPro" id="IPR012496">
    <property type="entry name" value="TMC_dom"/>
</dbReference>
<dbReference type="PANTHER" id="PTHR23302">
    <property type="entry name" value="TRANSMEMBRANE CHANNEL-RELATED"/>
    <property type="match status" value="1"/>
</dbReference>
<organism evidence="8 9">
    <name type="scientific">Chiloscyllium punctatum</name>
    <name type="common">Brownbanded bambooshark</name>
    <name type="synonym">Hemiscyllium punctatum</name>
    <dbReference type="NCBI Taxonomy" id="137246"/>
    <lineage>
        <taxon>Eukaryota</taxon>
        <taxon>Metazoa</taxon>
        <taxon>Chordata</taxon>
        <taxon>Craniata</taxon>
        <taxon>Vertebrata</taxon>
        <taxon>Chondrichthyes</taxon>
        <taxon>Elasmobranchii</taxon>
        <taxon>Galeomorphii</taxon>
        <taxon>Galeoidea</taxon>
        <taxon>Orectolobiformes</taxon>
        <taxon>Hemiscylliidae</taxon>
        <taxon>Chiloscyllium</taxon>
    </lineage>
</organism>
<feature type="transmembrane region" description="Helical" evidence="6">
    <location>
        <begin position="666"/>
        <end position="687"/>
    </location>
</feature>
<evidence type="ECO:0000313" key="8">
    <source>
        <dbReference type="EMBL" id="GCC24090.1"/>
    </source>
</evidence>
<name>A0A401S168_CHIPU</name>
<dbReference type="AlphaFoldDB" id="A0A401S168"/>
<accession>A0A401S168</accession>
<evidence type="ECO:0000256" key="3">
    <source>
        <dbReference type="ARBA" id="ARBA00022692"/>
    </source>
</evidence>
<feature type="transmembrane region" description="Helical" evidence="6">
    <location>
        <begin position="600"/>
        <end position="619"/>
    </location>
</feature>
<keyword evidence="4 6" id="KW-1133">Transmembrane helix</keyword>
<keyword evidence="5 6" id="KW-0472">Membrane</keyword>
<evidence type="ECO:0000313" key="9">
    <source>
        <dbReference type="Proteomes" id="UP000287033"/>
    </source>
</evidence>
<protein>
    <recommendedName>
        <fullName evidence="6">Transmembrane channel-like protein</fullName>
    </recommendedName>
</protein>
<feature type="transmembrane region" description="Helical" evidence="6">
    <location>
        <begin position="552"/>
        <end position="577"/>
    </location>
</feature>
<comment type="similarity">
    <text evidence="2 6">Belongs to the TMC family.</text>
</comment>
<dbReference type="PANTHER" id="PTHR23302:SF39">
    <property type="entry name" value="TRANSMEMBRANE CHANNEL-LIKE PROTEIN 8"/>
    <property type="match status" value="1"/>
</dbReference>
<dbReference type="OMA" id="WIGMFYS"/>
<dbReference type="Pfam" id="PF07810">
    <property type="entry name" value="TMC"/>
    <property type="match status" value="1"/>
</dbReference>
<reference evidence="8 9" key="1">
    <citation type="journal article" date="2018" name="Nat. Ecol. Evol.">
        <title>Shark genomes provide insights into elasmobranch evolution and the origin of vertebrates.</title>
        <authorList>
            <person name="Hara Y"/>
            <person name="Yamaguchi K"/>
            <person name="Onimaru K"/>
            <person name="Kadota M"/>
            <person name="Koyanagi M"/>
            <person name="Keeley SD"/>
            <person name="Tatsumi K"/>
            <person name="Tanaka K"/>
            <person name="Motone F"/>
            <person name="Kageyama Y"/>
            <person name="Nozu R"/>
            <person name="Adachi N"/>
            <person name="Nishimura O"/>
            <person name="Nakagawa R"/>
            <person name="Tanegashima C"/>
            <person name="Kiyatake I"/>
            <person name="Matsumoto R"/>
            <person name="Murakumo K"/>
            <person name="Nishida K"/>
            <person name="Terakita A"/>
            <person name="Kuratani S"/>
            <person name="Sato K"/>
            <person name="Hyodo S Kuraku.S."/>
        </authorList>
    </citation>
    <scope>NUCLEOTIDE SEQUENCE [LARGE SCALE GENOMIC DNA]</scope>
</reference>
<feature type="transmembrane region" description="Helical" evidence="6">
    <location>
        <begin position="224"/>
        <end position="248"/>
    </location>
</feature>
<comment type="caution">
    <text evidence="8">The sequence shown here is derived from an EMBL/GenBank/DDBJ whole genome shotgun (WGS) entry which is preliminary data.</text>
</comment>
<dbReference type="EMBL" id="BEZZ01000047">
    <property type="protein sequence ID" value="GCC24090.1"/>
    <property type="molecule type" value="Genomic_DNA"/>
</dbReference>
<evidence type="ECO:0000256" key="5">
    <source>
        <dbReference type="ARBA" id="ARBA00023136"/>
    </source>
</evidence>
<feature type="transmembrane region" description="Helical" evidence="6">
    <location>
        <begin position="398"/>
        <end position="426"/>
    </location>
</feature>
<feature type="transmembrane region" description="Helical" evidence="6">
    <location>
        <begin position="352"/>
        <end position="377"/>
    </location>
</feature>
<feature type="transmembrane region" description="Helical" evidence="6">
    <location>
        <begin position="260"/>
        <end position="281"/>
    </location>
</feature>
<dbReference type="GO" id="GO:0008381">
    <property type="term" value="F:mechanosensitive monoatomic ion channel activity"/>
    <property type="evidence" value="ECO:0007669"/>
    <property type="project" value="TreeGrafter"/>
</dbReference>
<feature type="transmembrane region" description="Helical" evidence="6">
    <location>
        <begin position="165"/>
        <end position="188"/>
    </location>
</feature>
<dbReference type="Proteomes" id="UP000287033">
    <property type="component" value="Unassembled WGS sequence"/>
</dbReference>
<evidence type="ECO:0000259" key="7">
    <source>
        <dbReference type="Pfam" id="PF07810"/>
    </source>
</evidence>
<keyword evidence="3 6" id="KW-0812">Transmembrane</keyword>